<accession>A0A4Q9KJ23</accession>
<dbReference type="Proteomes" id="UP000292373">
    <property type="component" value="Unassembled WGS sequence"/>
</dbReference>
<protein>
    <submittedName>
        <fullName evidence="1">Uncharacterized protein</fullName>
    </submittedName>
</protein>
<comment type="caution">
    <text evidence="1">The sequence shown here is derived from an EMBL/GenBank/DDBJ whole genome shotgun (WGS) entry which is preliminary data.</text>
</comment>
<dbReference type="OrthoDB" id="226701at2"/>
<reference evidence="1 2" key="1">
    <citation type="submission" date="2019-01" db="EMBL/GenBank/DDBJ databases">
        <title>Lactibacter flavus gen. nov., sp. nov., a novel bacterium of the family Propionibacteriaceae isolated from raw milk and dairy products.</title>
        <authorList>
            <person name="Huptas C."/>
            <person name="Wenning M."/>
            <person name="Breitenwieser F."/>
            <person name="Doll E."/>
            <person name="Von Neubeck M."/>
            <person name="Busse H.-J."/>
            <person name="Scherer S."/>
        </authorList>
    </citation>
    <scope>NUCLEOTIDE SEQUENCE [LARGE SCALE GENOMIC DNA]</scope>
    <source>
        <strain evidence="1 2">KCTC 33808</strain>
    </source>
</reference>
<name>A0A4Q9KJ23_9ACTN</name>
<evidence type="ECO:0000313" key="1">
    <source>
        <dbReference type="EMBL" id="TBT88616.1"/>
    </source>
</evidence>
<organism evidence="1 2">
    <name type="scientific">Propioniciclava sinopodophylli</name>
    <dbReference type="NCBI Taxonomy" id="1837344"/>
    <lineage>
        <taxon>Bacteria</taxon>
        <taxon>Bacillati</taxon>
        <taxon>Actinomycetota</taxon>
        <taxon>Actinomycetes</taxon>
        <taxon>Propionibacteriales</taxon>
        <taxon>Propionibacteriaceae</taxon>
        <taxon>Propioniciclava</taxon>
    </lineage>
</organism>
<proteinExistence type="predicted"/>
<dbReference type="AlphaFoldDB" id="A0A4Q9KJ23"/>
<gene>
    <name evidence="1" type="ORF">ET989_01315</name>
</gene>
<evidence type="ECO:0000313" key="2">
    <source>
        <dbReference type="Proteomes" id="UP000292373"/>
    </source>
</evidence>
<keyword evidence="2" id="KW-1185">Reference proteome</keyword>
<sequence>MRPRWRSRWPPHPGHRRGWWSAARRWRPILRPEELRQLPDKQALVIAENARPIIARLHRCIEGRDGQRLLAQQRALREQLAANRQGVVDVETRTAAALVEAQRHGW</sequence>
<dbReference type="EMBL" id="SDMQ01000001">
    <property type="protein sequence ID" value="TBT88616.1"/>
    <property type="molecule type" value="Genomic_DNA"/>
</dbReference>